<keyword evidence="2" id="KW-0430">Lectin</keyword>
<sequence>MKSLCFLVLSLLLASRAFGVSIIKRIPVAKGYDPGSCKNETHGNEVLVKNRADEEKIVICVKDKGVYQWKSTDGSQNTVGEFFNPGYDCADILNKRQDAKDGFYWITLKLSNPKKMWCDMTTDGGGYTLIGRMNTSVTWSLPSNDIPVGPFGEPHWSSSVGDAPVLDFRLQMATKEDFKSTIAHWSFRLQSTRPLKKLLTTTDGCDQRSAGIGNIAYVKDLRTERIVTTTLRCSKFGLAYPPASHFGWPKMNSCFAKSCPWGFAFFAIGSYKQQLDHYGAFSYSTTGSMSGMGKNATAFVGCDNQVKIWVVKGYDPGSCNQQSHLKEVLVKDRNDDDMILICVRENNVYNIFAVTLREYYIFFCKIGDRTIVH</sequence>
<evidence type="ECO:0000256" key="3">
    <source>
        <dbReference type="ARBA" id="ARBA00022837"/>
    </source>
</evidence>
<protein>
    <submittedName>
        <fullName evidence="5">Uncharacterized protein</fullName>
    </submittedName>
</protein>
<keyword evidence="6" id="KW-1185">Reference proteome</keyword>
<dbReference type="GO" id="GO:0046872">
    <property type="term" value="F:metal ion binding"/>
    <property type="evidence" value="ECO:0007669"/>
    <property type="project" value="UniProtKB-KW"/>
</dbReference>
<dbReference type="Proteomes" id="UP001152795">
    <property type="component" value="Unassembled WGS sequence"/>
</dbReference>
<organism evidence="5 6">
    <name type="scientific">Paramuricea clavata</name>
    <name type="common">Red gorgonian</name>
    <name type="synonym">Violescent sea-whip</name>
    <dbReference type="NCBI Taxonomy" id="317549"/>
    <lineage>
        <taxon>Eukaryota</taxon>
        <taxon>Metazoa</taxon>
        <taxon>Cnidaria</taxon>
        <taxon>Anthozoa</taxon>
        <taxon>Octocorallia</taxon>
        <taxon>Malacalcyonacea</taxon>
        <taxon>Plexauridae</taxon>
        <taxon>Paramuricea</taxon>
    </lineage>
</organism>
<comment type="caution">
    <text evidence="5">The sequence shown here is derived from an EMBL/GenBank/DDBJ whole genome shotgun (WGS) entry which is preliminary data.</text>
</comment>
<keyword evidence="3" id="KW-0106">Calcium</keyword>
<reference evidence="5" key="1">
    <citation type="submission" date="2020-04" db="EMBL/GenBank/DDBJ databases">
        <authorList>
            <person name="Alioto T."/>
            <person name="Alioto T."/>
            <person name="Gomez Garrido J."/>
        </authorList>
    </citation>
    <scope>NUCLEOTIDE SEQUENCE</scope>
    <source>
        <strain evidence="5">A484AB</strain>
    </source>
</reference>
<accession>A0A6S7FUJ6</accession>
<dbReference type="Gene3D" id="3.90.215.10">
    <property type="entry name" value="Gamma Fibrinogen, chain A, domain 1"/>
    <property type="match status" value="1"/>
</dbReference>
<dbReference type="InterPro" id="IPR002181">
    <property type="entry name" value="Fibrinogen_a/b/g_C_dom"/>
</dbReference>
<dbReference type="GO" id="GO:0005615">
    <property type="term" value="C:extracellular space"/>
    <property type="evidence" value="ECO:0007669"/>
    <property type="project" value="TreeGrafter"/>
</dbReference>
<evidence type="ECO:0000313" key="5">
    <source>
        <dbReference type="EMBL" id="CAB3980002.1"/>
    </source>
</evidence>
<dbReference type="NCBIfam" id="NF040941">
    <property type="entry name" value="GGGWT_bact"/>
    <property type="match status" value="1"/>
</dbReference>
<evidence type="ECO:0000256" key="4">
    <source>
        <dbReference type="ARBA" id="ARBA00023157"/>
    </source>
</evidence>
<dbReference type="PANTHER" id="PTHR16146">
    <property type="entry name" value="INTELECTIN"/>
    <property type="match status" value="1"/>
</dbReference>
<evidence type="ECO:0000256" key="1">
    <source>
        <dbReference type="ARBA" id="ARBA00022723"/>
    </source>
</evidence>
<dbReference type="EMBL" id="CACRXK020000248">
    <property type="protein sequence ID" value="CAB3980002.1"/>
    <property type="molecule type" value="Genomic_DNA"/>
</dbReference>
<keyword evidence="1" id="KW-0479">Metal-binding</keyword>
<keyword evidence="4" id="KW-1015">Disulfide bond</keyword>
<dbReference type="GO" id="GO:0070492">
    <property type="term" value="F:oligosaccharide binding"/>
    <property type="evidence" value="ECO:0007669"/>
    <property type="project" value="TreeGrafter"/>
</dbReference>
<dbReference type="OrthoDB" id="5971203at2759"/>
<gene>
    <name evidence="5" type="ORF">PACLA_8A041218</name>
</gene>
<dbReference type="AlphaFoldDB" id="A0A6S7FUJ6"/>
<dbReference type="SUPFAM" id="SSF56496">
    <property type="entry name" value="Fibrinogen C-terminal domain-like"/>
    <property type="match status" value="1"/>
</dbReference>
<dbReference type="PROSITE" id="PS51406">
    <property type="entry name" value="FIBRINOGEN_C_2"/>
    <property type="match status" value="1"/>
</dbReference>
<dbReference type="InterPro" id="IPR036056">
    <property type="entry name" value="Fibrinogen-like_C"/>
</dbReference>
<dbReference type="InterPro" id="IPR014716">
    <property type="entry name" value="Fibrinogen_a/b/g_C_1"/>
</dbReference>
<dbReference type="PANTHER" id="PTHR16146:SF46">
    <property type="entry name" value="INTELECTIN-1A-RELATED"/>
    <property type="match status" value="1"/>
</dbReference>
<evidence type="ECO:0000256" key="2">
    <source>
        <dbReference type="ARBA" id="ARBA00022734"/>
    </source>
</evidence>
<evidence type="ECO:0000313" key="6">
    <source>
        <dbReference type="Proteomes" id="UP001152795"/>
    </source>
</evidence>
<proteinExistence type="predicted"/>
<name>A0A6S7FUJ6_PARCT</name>